<evidence type="ECO:0000313" key="4">
    <source>
        <dbReference type="Proteomes" id="UP000075683"/>
    </source>
</evidence>
<reference evidence="3 5" key="2">
    <citation type="submission" date="2018-03" db="EMBL/GenBank/DDBJ databases">
        <authorList>
            <person name="Keele B.F."/>
        </authorList>
    </citation>
    <scope>NUCLEOTIDE SEQUENCE [LARGE SCALE GENOMIC DNA]</scope>
    <source>
        <strain evidence="3">ZCTH4_d</strain>
    </source>
</reference>
<feature type="region of interest" description="Disordered" evidence="1">
    <location>
        <begin position="50"/>
        <end position="103"/>
    </location>
</feature>
<dbReference type="OrthoDB" id="2476294at2"/>
<dbReference type="EMBL" id="LQYT01000130">
    <property type="protein sequence ID" value="KYD09399.1"/>
    <property type="molecule type" value="Genomic_DNA"/>
</dbReference>
<name>A0A150LBL4_9BACI</name>
<comment type="caution">
    <text evidence="2">The sequence shown here is derived from an EMBL/GenBank/DDBJ whole genome shotgun (WGS) entry which is preliminary data.</text>
</comment>
<dbReference type="Proteomes" id="UP000075683">
    <property type="component" value="Unassembled WGS sequence"/>
</dbReference>
<evidence type="ECO:0000313" key="5">
    <source>
        <dbReference type="Proteomes" id="UP000257014"/>
    </source>
</evidence>
<evidence type="ECO:0000313" key="3">
    <source>
        <dbReference type="EMBL" id="REJ29534.1"/>
    </source>
</evidence>
<organism evidence="2 4">
    <name type="scientific">Caldibacillus debilis</name>
    <dbReference type="NCBI Taxonomy" id="301148"/>
    <lineage>
        <taxon>Bacteria</taxon>
        <taxon>Bacillati</taxon>
        <taxon>Bacillota</taxon>
        <taxon>Bacilli</taxon>
        <taxon>Bacillales</taxon>
        <taxon>Bacillaceae</taxon>
        <taxon>Caldibacillus</taxon>
    </lineage>
</organism>
<feature type="compositionally biased region" description="Basic and acidic residues" evidence="1">
    <location>
        <begin position="61"/>
        <end position="81"/>
    </location>
</feature>
<dbReference type="AlphaFoldDB" id="A0A150LBL4"/>
<accession>A0A150LBL4</accession>
<dbReference type="STRING" id="301148.B4135_3723"/>
<evidence type="ECO:0000313" key="2">
    <source>
        <dbReference type="EMBL" id="KYD09399.1"/>
    </source>
</evidence>
<dbReference type="Proteomes" id="UP000257014">
    <property type="component" value="Unassembled WGS sequence"/>
</dbReference>
<dbReference type="RefSeq" id="WP_020156229.1">
    <property type="nucleotide sequence ID" value="NZ_JBAIZG010000041.1"/>
</dbReference>
<feature type="compositionally biased region" description="Polar residues" evidence="1">
    <location>
        <begin position="50"/>
        <end position="59"/>
    </location>
</feature>
<evidence type="ECO:0000256" key="1">
    <source>
        <dbReference type="SAM" id="MobiDB-lite"/>
    </source>
</evidence>
<proteinExistence type="predicted"/>
<reference evidence="2 4" key="1">
    <citation type="submission" date="2016-01" db="EMBL/GenBank/DDBJ databases">
        <title>Draft Genome Sequences of Seven Thermophilic Sporeformers Isolated from Foods.</title>
        <authorList>
            <person name="Berendsen E.M."/>
            <person name="Wells-Bennik M.H."/>
            <person name="Krawcyk A.O."/>
            <person name="De Jong A."/>
            <person name="Holsappel S."/>
            <person name="Eijlander R.T."/>
            <person name="Kuipers O.P."/>
        </authorList>
    </citation>
    <scope>NUCLEOTIDE SEQUENCE [LARGE SCALE GENOMIC DNA]</scope>
    <source>
        <strain evidence="2 4">B4135</strain>
    </source>
</reference>
<sequence>MGLESVELQVAIPRTVDAGKMQAEQQERAAAMQNLAAYQAEKQEEINRSKVLQQEQSAAVKNERNPGRGRDGRPFQKEEGKRKKTKGGQAAHPYKGKFIDISG</sequence>
<gene>
    <name evidence="2" type="ORF">B4135_3723</name>
    <name evidence="3" type="ORF">C6P37_06225</name>
</gene>
<dbReference type="EMBL" id="QEWE01000014">
    <property type="protein sequence ID" value="REJ29534.1"/>
    <property type="molecule type" value="Genomic_DNA"/>
</dbReference>
<dbReference type="PATRIC" id="fig|301148.3.peg.1769"/>
<protein>
    <submittedName>
        <fullName evidence="2">Uncharacterized protein</fullName>
    </submittedName>
</protein>